<reference evidence="10" key="2">
    <citation type="submission" date="2014-06" db="EMBL/GenBank/DDBJ databases">
        <title>The complete genome of Blastobotrys (Arxula) adeninivorans LS3 - a yeast of biotechnological interest.</title>
        <authorList>
            <person name="Kunze G."/>
            <person name="Gaillardin C."/>
            <person name="Czernicka M."/>
            <person name="Durrens P."/>
            <person name="Martin T."/>
            <person name="Boer E."/>
            <person name="Gabaldon T."/>
            <person name="Cruz J."/>
            <person name="Talla E."/>
            <person name="Marck C."/>
            <person name="Goffeau A."/>
            <person name="Barbe V."/>
            <person name="Baret P."/>
            <person name="Baronian K."/>
            <person name="Beier S."/>
            <person name="Bleykasten C."/>
            <person name="Bode R."/>
            <person name="Casaregola S."/>
            <person name="Despons L."/>
            <person name="Fairhead C."/>
            <person name="Giersberg M."/>
            <person name="Gierski P."/>
            <person name="Hahnel U."/>
            <person name="Hartmann A."/>
            <person name="Jankowska D."/>
            <person name="Jubin C."/>
            <person name="Jung P."/>
            <person name="Lafontaine I."/>
            <person name="Leh-Louis V."/>
            <person name="Lemaire M."/>
            <person name="Marcet-Houben M."/>
            <person name="Mascher M."/>
            <person name="Morel G."/>
            <person name="Richard G.-F."/>
            <person name="Riechen J."/>
            <person name="Sacerdot C."/>
            <person name="Sarkar A."/>
            <person name="Savel G."/>
            <person name="Schacherer J."/>
            <person name="Sherman D."/>
            <person name="Straub M.-L."/>
            <person name="Stein N."/>
            <person name="Thierry A."/>
            <person name="Trautwein-Schult A."/>
            <person name="Westhof E."/>
            <person name="Worch S."/>
            <person name="Dujon B."/>
            <person name="Souciet J.-L."/>
            <person name="Wincker P."/>
            <person name="Scholz U."/>
            <person name="Neuveglise N."/>
        </authorList>
    </citation>
    <scope>NUCLEOTIDE SEQUENCE</scope>
    <source>
        <strain evidence="10">LS3</strain>
    </source>
</reference>
<dbReference type="EMBL" id="HG937693">
    <property type="protein sequence ID" value="CDP35051.1"/>
    <property type="molecule type" value="Genomic_DNA"/>
</dbReference>
<evidence type="ECO:0000256" key="1">
    <source>
        <dbReference type="ARBA" id="ARBA00009986"/>
    </source>
</evidence>
<comment type="similarity">
    <text evidence="1 4 7">Belongs to the aldehyde dehydrogenase family.</text>
</comment>
<dbReference type="Gene3D" id="3.40.309.10">
    <property type="entry name" value="Aldehyde Dehydrogenase, Chain A, domain 2"/>
    <property type="match status" value="1"/>
</dbReference>
<dbReference type="CDD" id="cd07135">
    <property type="entry name" value="ALDH_F14-YMR110C"/>
    <property type="match status" value="1"/>
</dbReference>
<evidence type="ECO:0000256" key="7">
    <source>
        <dbReference type="RuleBase" id="RU003345"/>
    </source>
</evidence>
<evidence type="ECO:0000256" key="2">
    <source>
        <dbReference type="ARBA" id="ARBA00023002"/>
    </source>
</evidence>
<dbReference type="PhylomeDB" id="A0A060T783"/>
<sequence length="534" mass="59718">MKIQDYSDVPLRTSKEDILKKVHTVKTAYHNRLTLNIDFRLDQLRNLFYAIKDNEDVLRQAVEKDFHRSCHETQNLELNTALSEIDLAINQLPEWIKDEKAPFPGLTFATASPKVQHTPLGTVLMISPWNYPFFLSLIPLASIIAAGNTVVWKPTEIIPNTTRALTKLIEKHLDPSLIQIVNGEVEETTTLLEQPFDKILFTGSGRIGKVVAAAASKHLTPTILELGGKSPALVGASADIKVSAKRIAWGKFTNSGQTCVAPDYVLVDSTVHDQFVAELKKVVREFFPVSGPANEDLAHIPSDRLWNRLNDLLKRTKGTIVEGGDTEQSTRYVAPTIVTNVKPDDALMEDELFAPILPIIPVDNIATTGVEYVIHHHDTPLALYVFTKNNQEADTILEHTRSGGAIVNDTLLHVGCKTVPFGGIGQSGYGAYHGKYGFEAFSHKRAVLRQPFWVEFLLKMRYPPYSDAKTSRMARLGTVSPFYGRSGPVRKSLIRRILGSKLFWLVLLFAVGQKFVSVDLRLALKQRFKKEYRL</sequence>
<dbReference type="GO" id="GO:0006081">
    <property type="term" value="P:aldehyde metabolic process"/>
    <property type="evidence" value="ECO:0007669"/>
    <property type="project" value="InterPro"/>
</dbReference>
<evidence type="ECO:0000256" key="4">
    <source>
        <dbReference type="PIRNR" id="PIRNR036492"/>
    </source>
</evidence>
<keyword evidence="8" id="KW-1133">Transmembrane helix</keyword>
<protein>
    <recommendedName>
        <fullName evidence="4">Aldehyde dehydrogenase</fullName>
    </recommendedName>
</protein>
<dbReference type="InterPro" id="IPR012394">
    <property type="entry name" value="Aldehyde_DH_NAD(P)"/>
</dbReference>
<feature type="transmembrane region" description="Helical" evidence="8">
    <location>
        <begin position="502"/>
        <end position="524"/>
    </location>
</feature>
<dbReference type="GO" id="GO:0005737">
    <property type="term" value="C:cytoplasm"/>
    <property type="evidence" value="ECO:0007669"/>
    <property type="project" value="TreeGrafter"/>
</dbReference>
<evidence type="ECO:0000256" key="6">
    <source>
        <dbReference type="PROSITE-ProRule" id="PRU10007"/>
    </source>
</evidence>
<feature type="active site" evidence="5 6">
    <location>
        <position position="225"/>
    </location>
</feature>
<dbReference type="InterPro" id="IPR029510">
    <property type="entry name" value="Ald_DH_CS_GLU"/>
</dbReference>
<gene>
    <name evidence="10" type="ORF">GNLVRS02_ARAD1C26510g</name>
</gene>
<dbReference type="InterPro" id="IPR016160">
    <property type="entry name" value="Ald_DH_CS_CYS"/>
</dbReference>
<name>A0A060T783_BLAAD</name>
<accession>A0A060T783</accession>
<dbReference type="PROSITE" id="PS00070">
    <property type="entry name" value="ALDEHYDE_DEHYDR_CYS"/>
    <property type="match status" value="1"/>
</dbReference>
<feature type="domain" description="Aldehyde dehydrogenase" evidence="9">
    <location>
        <begin position="13"/>
        <end position="446"/>
    </location>
</feature>
<dbReference type="FunFam" id="3.40.605.10:FF:000004">
    <property type="entry name" value="Aldehyde dehydrogenase"/>
    <property type="match status" value="1"/>
</dbReference>
<proteinExistence type="inferred from homology"/>
<feature type="active site" evidence="5">
    <location>
        <position position="259"/>
    </location>
</feature>
<evidence type="ECO:0000256" key="5">
    <source>
        <dbReference type="PIRSR" id="PIRSR036492-1"/>
    </source>
</evidence>
<dbReference type="InterPro" id="IPR016161">
    <property type="entry name" value="Ald_DH/histidinol_DH"/>
</dbReference>
<dbReference type="AlphaFoldDB" id="A0A060T783"/>
<keyword evidence="2 4" id="KW-0560">Oxidoreductase</keyword>
<keyword evidence="8" id="KW-0812">Transmembrane</keyword>
<organism evidence="10">
    <name type="scientific">Blastobotrys adeninivorans</name>
    <name type="common">Yeast</name>
    <name type="synonym">Arxula adeninivorans</name>
    <dbReference type="NCBI Taxonomy" id="409370"/>
    <lineage>
        <taxon>Eukaryota</taxon>
        <taxon>Fungi</taxon>
        <taxon>Dikarya</taxon>
        <taxon>Ascomycota</taxon>
        <taxon>Saccharomycotina</taxon>
        <taxon>Dipodascomycetes</taxon>
        <taxon>Dipodascales</taxon>
        <taxon>Trichomonascaceae</taxon>
        <taxon>Blastobotrys</taxon>
    </lineage>
</organism>
<evidence type="ECO:0000256" key="3">
    <source>
        <dbReference type="ARBA" id="ARBA00023027"/>
    </source>
</evidence>
<dbReference type="Gene3D" id="3.40.605.10">
    <property type="entry name" value="Aldehyde Dehydrogenase, Chain A, domain 1"/>
    <property type="match status" value="1"/>
</dbReference>
<evidence type="ECO:0000313" key="10">
    <source>
        <dbReference type="EMBL" id="CDP35051.1"/>
    </source>
</evidence>
<dbReference type="Pfam" id="PF00171">
    <property type="entry name" value="Aldedh"/>
    <property type="match status" value="1"/>
</dbReference>
<dbReference type="GO" id="GO:0004029">
    <property type="term" value="F:aldehyde dehydrogenase (NAD+) activity"/>
    <property type="evidence" value="ECO:0007669"/>
    <property type="project" value="TreeGrafter"/>
</dbReference>
<dbReference type="InterPro" id="IPR016163">
    <property type="entry name" value="Ald_DH_C"/>
</dbReference>
<dbReference type="FunFam" id="3.40.309.10:FF:000025">
    <property type="entry name" value="Aldehyde dehydrogenase"/>
    <property type="match status" value="1"/>
</dbReference>
<dbReference type="PIRSF" id="PIRSF036492">
    <property type="entry name" value="ALDH"/>
    <property type="match status" value="1"/>
</dbReference>
<evidence type="ECO:0000259" key="9">
    <source>
        <dbReference type="Pfam" id="PF00171"/>
    </source>
</evidence>
<dbReference type="InterPro" id="IPR016162">
    <property type="entry name" value="Ald_DH_N"/>
</dbReference>
<evidence type="ECO:0000256" key="8">
    <source>
        <dbReference type="SAM" id="Phobius"/>
    </source>
</evidence>
<keyword evidence="3" id="KW-0520">NAD</keyword>
<dbReference type="SUPFAM" id="SSF53720">
    <property type="entry name" value="ALDH-like"/>
    <property type="match status" value="1"/>
</dbReference>
<dbReference type="PANTHER" id="PTHR43570">
    <property type="entry name" value="ALDEHYDE DEHYDROGENASE"/>
    <property type="match status" value="1"/>
</dbReference>
<reference evidence="10" key="1">
    <citation type="submission" date="2014-02" db="EMBL/GenBank/DDBJ databases">
        <authorList>
            <person name="Genoscope - CEA"/>
        </authorList>
    </citation>
    <scope>NUCLEOTIDE SEQUENCE</scope>
    <source>
        <strain evidence="10">LS3</strain>
    </source>
</reference>
<keyword evidence="8" id="KW-0472">Membrane</keyword>
<dbReference type="PROSITE" id="PS00687">
    <property type="entry name" value="ALDEHYDE_DEHYDR_GLU"/>
    <property type="match status" value="1"/>
</dbReference>
<dbReference type="InterPro" id="IPR015590">
    <property type="entry name" value="Aldehyde_DH_dom"/>
</dbReference>
<dbReference type="PANTHER" id="PTHR43570:SF16">
    <property type="entry name" value="ALDEHYDE DEHYDROGENASE TYPE III, ISOFORM Q"/>
    <property type="match status" value="1"/>
</dbReference>